<evidence type="ECO:0000256" key="4">
    <source>
        <dbReference type="ARBA" id="ARBA00022692"/>
    </source>
</evidence>
<dbReference type="InterPro" id="IPR036942">
    <property type="entry name" value="Beta-barrel_TonB_sf"/>
</dbReference>
<accession>A0ABQ1TU25</accession>
<dbReference type="Gene3D" id="2.170.130.10">
    <property type="entry name" value="TonB-dependent receptor, plug domain"/>
    <property type="match status" value="1"/>
</dbReference>
<keyword evidence="3 8" id="KW-1134">Transmembrane beta strand</keyword>
<dbReference type="PROSITE" id="PS52016">
    <property type="entry name" value="TONB_DEPENDENT_REC_3"/>
    <property type="match status" value="1"/>
</dbReference>
<dbReference type="InterPro" id="IPR012910">
    <property type="entry name" value="Plug_dom"/>
</dbReference>
<feature type="domain" description="TonB-dependent receptor plug" evidence="11">
    <location>
        <begin position="97"/>
        <end position="201"/>
    </location>
</feature>
<dbReference type="InterPro" id="IPR023997">
    <property type="entry name" value="TonB-dep_OMP_SusC/RagA_CS"/>
</dbReference>
<evidence type="ECO:0000256" key="2">
    <source>
        <dbReference type="ARBA" id="ARBA00022448"/>
    </source>
</evidence>
<evidence type="ECO:0000256" key="5">
    <source>
        <dbReference type="ARBA" id="ARBA00023077"/>
    </source>
</evidence>
<dbReference type="InterPro" id="IPR008969">
    <property type="entry name" value="CarboxyPept-like_regulatory"/>
</dbReference>
<feature type="domain" description="TonB-dependent receptor-like beta-barrel" evidence="10">
    <location>
        <begin position="386"/>
        <end position="948"/>
    </location>
</feature>
<gene>
    <name evidence="12" type="ORF">GCM10011518_09150</name>
</gene>
<comment type="similarity">
    <text evidence="8 9">Belongs to the TonB-dependent receptor family.</text>
</comment>
<evidence type="ECO:0000256" key="3">
    <source>
        <dbReference type="ARBA" id="ARBA00022452"/>
    </source>
</evidence>
<dbReference type="Gene3D" id="2.60.40.1120">
    <property type="entry name" value="Carboxypeptidase-like, regulatory domain"/>
    <property type="match status" value="1"/>
</dbReference>
<evidence type="ECO:0000256" key="9">
    <source>
        <dbReference type="RuleBase" id="RU003357"/>
    </source>
</evidence>
<dbReference type="Proteomes" id="UP000655016">
    <property type="component" value="Unassembled WGS sequence"/>
</dbReference>
<dbReference type="InterPro" id="IPR023996">
    <property type="entry name" value="TonB-dep_OMP_SusC/RagA"/>
</dbReference>
<reference evidence="13" key="1">
    <citation type="journal article" date="2019" name="Int. J. Syst. Evol. Microbiol.">
        <title>The Global Catalogue of Microorganisms (GCM) 10K type strain sequencing project: providing services to taxonomists for standard genome sequencing and annotation.</title>
        <authorList>
            <consortium name="The Broad Institute Genomics Platform"/>
            <consortium name="The Broad Institute Genome Sequencing Center for Infectious Disease"/>
            <person name="Wu L."/>
            <person name="Ma J."/>
        </authorList>
    </citation>
    <scope>NUCLEOTIDE SEQUENCE [LARGE SCALE GENOMIC DNA]</scope>
    <source>
        <strain evidence="13">CGMCC 1.16060</strain>
    </source>
</reference>
<comment type="caution">
    <text evidence="12">The sequence shown here is derived from an EMBL/GenBank/DDBJ whole genome shotgun (WGS) entry which is preliminary data.</text>
</comment>
<keyword evidence="6 8" id="KW-0472">Membrane</keyword>
<dbReference type="NCBIfam" id="TIGR04057">
    <property type="entry name" value="SusC_RagA_signa"/>
    <property type="match status" value="1"/>
</dbReference>
<dbReference type="InterPro" id="IPR037066">
    <property type="entry name" value="Plug_dom_sf"/>
</dbReference>
<evidence type="ECO:0000256" key="6">
    <source>
        <dbReference type="ARBA" id="ARBA00023136"/>
    </source>
</evidence>
<protein>
    <submittedName>
        <fullName evidence="12">SusC/RagA family TonB-linked outer membrane protein</fullName>
    </submittedName>
</protein>
<name>A0ABQ1TU25_9FLAO</name>
<dbReference type="SUPFAM" id="SSF49464">
    <property type="entry name" value="Carboxypeptidase regulatory domain-like"/>
    <property type="match status" value="1"/>
</dbReference>
<evidence type="ECO:0000256" key="8">
    <source>
        <dbReference type="PROSITE-ProRule" id="PRU01360"/>
    </source>
</evidence>
<dbReference type="Gene3D" id="2.40.170.20">
    <property type="entry name" value="TonB-dependent receptor, beta-barrel domain"/>
    <property type="match status" value="1"/>
</dbReference>
<keyword evidence="13" id="KW-1185">Reference proteome</keyword>
<dbReference type="Pfam" id="PF07715">
    <property type="entry name" value="Plug"/>
    <property type="match status" value="1"/>
</dbReference>
<proteinExistence type="inferred from homology"/>
<dbReference type="Pfam" id="PF13715">
    <property type="entry name" value="CarbopepD_reg_2"/>
    <property type="match status" value="1"/>
</dbReference>
<dbReference type="NCBIfam" id="TIGR04056">
    <property type="entry name" value="OMP_RagA_SusC"/>
    <property type="match status" value="1"/>
</dbReference>
<sequence length="990" mass="109121">MSAQGKEISGIVTSAQDKLPLPGVNIVVKGTKTSTTTGFDGQYSIKASPNDVLVFSFIGYRNQEVTIGNQSKVDIALGEDNNRLNEVVVIGYGTQKKADLTGSVSVVNVADAKKTITYDVAKMLQGQAAGVTVQSSGEPGGFVNIKIRGISSFNNTNPLFVVDGMMVDSPFDFSTGEIESMQVLKDASSAAIYGVRGANGVIIITTKKGKAGQVSIGYKNLFGVQNVARKWDVTNREQYQKIVTAAEQNYMDTTGIMIGIAPANDPTNPGYINNVDTDWQDAAFKTGTIQNHSLTINGGAESLSYNVNIDYFKNTGYVESPQDYERYTTTLNFNGKKGKFKYGGKLGYTKSDKENFTENLNSVIGSLATAIPTMPVYDSNRLGGYGGTTNSGQRAISLNVIGYNNVMDNTTERNRFIGDIWGEYEFIDGLKFKTDVSFDRTDWHNHIYNPPSDLGWRYIVNPENATLNIELGNTTRTFFNNFLTYEKTINKHKFDVLAGWIQEKNDFYKNWSRGTGYETGEISQIQNATTIVGGEWASTITTLSYITRLNYSYADKYLIQGNFRQDKTSLFAPENNTGNFYSFSGAWKLSNEKFIAAILPTWVDMIKIRGGYGELGNNAVGAYAYSPTVNAFVPYTWGGAFTGVPASGTIVTDIKDQNIHWEKTASTNIAAEFGLLNNKLQLSGEYFVRKSTDLLFSVPLPATSGSAGSIMTNAGDVENKGFEFTIGYTNNDNAFKYGISANFGTLKNKVTKIGNDNAPITLGPSRTEVGRSIAELYAWETEGIFQTQAEIDAAPTQSISTRPGDIKFKDQNGDGIIDDKDRTFQGQAIPKYSYGINLNFEYKNWELSMLWQGAGGNKVFNAVYRDLMAGQYGNSSTDILNYWTPTNTNTDIPRPVINDPNANTRDSNRFIEDGDYIKLQNFQIGYNIPLGNKKFIQKAKIFANGQNLWTITNYKGYDPDFINDGLLTRGYDRGSFPNPRTLSMGLQVDF</sequence>
<evidence type="ECO:0000313" key="13">
    <source>
        <dbReference type="Proteomes" id="UP000655016"/>
    </source>
</evidence>
<dbReference type="InterPro" id="IPR039426">
    <property type="entry name" value="TonB-dep_rcpt-like"/>
</dbReference>
<evidence type="ECO:0000256" key="1">
    <source>
        <dbReference type="ARBA" id="ARBA00004571"/>
    </source>
</evidence>
<evidence type="ECO:0000256" key="7">
    <source>
        <dbReference type="ARBA" id="ARBA00023237"/>
    </source>
</evidence>
<dbReference type="EMBL" id="BMKP01000001">
    <property type="protein sequence ID" value="GGF01900.1"/>
    <property type="molecule type" value="Genomic_DNA"/>
</dbReference>
<organism evidence="12 13">
    <name type="scientific">Flavobacterium limi</name>
    <dbReference type="NCBI Taxonomy" id="2045105"/>
    <lineage>
        <taxon>Bacteria</taxon>
        <taxon>Pseudomonadati</taxon>
        <taxon>Bacteroidota</taxon>
        <taxon>Flavobacteriia</taxon>
        <taxon>Flavobacteriales</taxon>
        <taxon>Flavobacteriaceae</taxon>
        <taxon>Flavobacterium</taxon>
    </lineage>
</organism>
<evidence type="ECO:0000313" key="12">
    <source>
        <dbReference type="EMBL" id="GGF01900.1"/>
    </source>
</evidence>
<keyword evidence="5 9" id="KW-0798">TonB box</keyword>
<comment type="subcellular location">
    <subcellularLocation>
        <location evidence="1 8">Cell outer membrane</location>
        <topology evidence="1 8">Multi-pass membrane protein</topology>
    </subcellularLocation>
</comment>
<keyword evidence="2 8" id="KW-0813">Transport</keyword>
<dbReference type="InterPro" id="IPR000531">
    <property type="entry name" value="Beta-barrel_TonB"/>
</dbReference>
<dbReference type="SUPFAM" id="SSF56935">
    <property type="entry name" value="Porins"/>
    <property type="match status" value="1"/>
</dbReference>
<evidence type="ECO:0000259" key="10">
    <source>
        <dbReference type="Pfam" id="PF00593"/>
    </source>
</evidence>
<evidence type="ECO:0000259" key="11">
    <source>
        <dbReference type="Pfam" id="PF07715"/>
    </source>
</evidence>
<keyword evidence="4 8" id="KW-0812">Transmembrane</keyword>
<keyword evidence="7 8" id="KW-0998">Cell outer membrane</keyword>
<dbReference type="Pfam" id="PF00593">
    <property type="entry name" value="TonB_dep_Rec_b-barrel"/>
    <property type="match status" value="1"/>
</dbReference>